<feature type="compositionally biased region" description="Polar residues" evidence="1">
    <location>
        <begin position="553"/>
        <end position="563"/>
    </location>
</feature>
<dbReference type="Pfam" id="PF00176">
    <property type="entry name" value="SNF2-rel_dom"/>
    <property type="match status" value="1"/>
</dbReference>
<dbReference type="SUPFAM" id="SSF52540">
    <property type="entry name" value="P-loop containing nucleoside triphosphate hydrolases"/>
    <property type="match status" value="1"/>
</dbReference>
<dbReference type="Gene3D" id="3.40.50.10810">
    <property type="entry name" value="Tandem AAA-ATPase domain"/>
    <property type="match status" value="2"/>
</dbReference>
<feature type="region of interest" description="Disordered" evidence="1">
    <location>
        <begin position="309"/>
        <end position="441"/>
    </location>
</feature>
<evidence type="ECO:0000313" key="5">
    <source>
        <dbReference type="Proteomes" id="UP001154282"/>
    </source>
</evidence>
<keyword evidence="2" id="KW-0732">Signal</keyword>
<evidence type="ECO:0000259" key="3">
    <source>
        <dbReference type="PROSITE" id="PS51192"/>
    </source>
</evidence>
<reference evidence="4" key="1">
    <citation type="submission" date="2022-08" db="EMBL/GenBank/DDBJ databases">
        <authorList>
            <person name="Gutierrez-Valencia J."/>
        </authorList>
    </citation>
    <scope>NUCLEOTIDE SEQUENCE</scope>
</reference>
<comment type="caution">
    <text evidence="4">The sequence shown here is derived from an EMBL/GenBank/DDBJ whole genome shotgun (WGS) entry which is preliminary data.</text>
</comment>
<name>A0AAV0KVJ5_9ROSI</name>
<dbReference type="InterPro" id="IPR014001">
    <property type="entry name" value="Helicase_ATP-bd"/>
</dbReference>
<protein>
    <recommendedName>
        <fullName evidence="3">Helicase ATP-binding domain-containing protein</fullName>
    </recommendedName>
</protein>
<keyword evidence="5" id="KW-1185">Reference proteome</keyword>
<accession>A0AAV0KVJ5</accession>
<feature type="compositionally biased region" description="Basic and acidic residues" evidence="1">
    <location>
        <begin position="367"/>
        <end position="378"/>
    </location>
</feature>
<evidence type="ECO:0000256" key="2">
    <source>
        <dbReference type="SAM" id="SignalP"/>
    </source>
</evidence>
<dbReference type="PANTHER" id="PTHR10799">
    <property type="entry name" value="SNF2/RAD54 HELICASE FAMILY"/>
    <property type="match status" value="1"/>
</dbReference>
<dbReference type="Gene3D" id="3.40.50.300">
    <property type="entry name" value="P-loop containing nucleotide triphosphate hydrolases"/>
    <property type="match status" value="1"/>
</dbReference>
<dbReference type="InterPro" id="IPR000330">
    <property type="entry name" value="SNF2_N"/>
</dbReference>
<evidence type="ECO:0000256" key="1">
    <source>
        <dbReference type="SAM" id="MobiDB-lite"/>
    </source>
</evidence>
<feature type="domain" description="Helicase ATP-binding" evidence="3">
    <location>
        <begin position="32"/>
        <end position="178"/>
    </location>
</feature>
<feature type="signal peptide" evidence="2">
    <location>
        <begin position="1"/>
        <end position="22"/>
    </location>
</feature>
<dbReference type="AlphaFoldDB" id="A0AAV0KVJ5"/>
<feature type="compositionally biased region" description="Basic and acidic residues" evidence="1">
    <location>
        <begin position="532"/>
        <end position="541"/>
    </location>
</feature>
<feature type="chain" id="PRO_5043695683" description="Helicase ATP-binding domain-containing protein" evidence="2">
    <location>
        <begin position="23"/>
        <end position="601"/>
    </location>
</feature>
<dbReference type="InterPro" id="IPR027417">
    <property type="entry name" value="P-loop_NTPase"/>
</dbReference>
<evidence type="ECO:0000313" key="4">
    <source>
        <dbReference type="EMBL" id="CAI0424888.1"/>
    </source>
</evidence>
<gene>
    <name evidence="4" type="ORF">LITE_LOCUS20118</name>
</gene>
<dbReference type="InterPro" id="IPR038718">
    <property type="entry name" value="SNF2-like_sf"/>
</dbReference>
<dbReference type="PROSITE" id="PS51192">
    <property type="entry name" value="HELICASE_ATP_BIND_1"/>
    <property type="match status" value="1"/>
</dbReference>
<organism evidence="4 5">
    <name type="scientific">Linum tenue</name>
    <dbReference type="NCBI Taxonomy" id="586396"/>
    <lineage>
        <taxon>Eukaryota</taxon>
        <taxon>Viridiplantae</taxon>
        <taxon>Streptophyta</taxon>
        <taxon>Embryophyta</taxon>
        <taxon>Tracheophyta</taxon>
        <taxon>Spermatophyta</taxon>
        <taxon>Magnoliopsida</taxon>
        <taxon>eudicotyledons</taxon>
        <taxon>Gunneridae</taxon>
        <taxon>Pentapetalae</taxon>
        <taxon>rosids</taxon>
        <taxon>fabids</taxon>
        <taxon>Malpighiales</taxon>
        <taxon>Linaceae</taxon>
        <taxon>Linum</taxon>
    </lineage>
</organism>
<dbReference type="GO" id="GO:0005524">
    <property type="term" value="F:ATP binding"/>
    <property type="evidence" value="ECO:0007669"/>
    <property type="project" value="InterPro"/>
</dbReference>
<sequence>MTFFFAIIFSNWVCVIVRYCVGQCQVGLQWMLSWYNNKLNGILADEMGLGKTVQVVYLCSIQKDMGGCSELISYPRVSLASSCTSWYLLLNTLLSSTSSYQVMALIAHLMKFKGNYGPHLIIVPNAVLVNWKRMKDRESVLARDLDRYRCQRRQLLTGTPLQNDLKELWSLLNLLLPEVFDNRKAFHDWFSKPFQKEGPTHEAEDDWLETEKKVIIIHRLHQILEPFMLRRRVEDVEGSLPAKDSIVLRCRMSAFQSAIYDWIKSTGTIRVDPEDEKVRVQKSSIYQAKKREVKVIYMEEALVNKIPSHQKEDEFGSGGSVDLEDDLAGSENEPRRGRPKANKSPNYKEIDDNNGEYSDEGNRYSAHAHDEEREIREFVDDESSGAGEAQAIHKDQSEDEFPACDGGLLMPDEGEIAMSGDSHMDRQQSGSWIHERDEGEDEQGAMQLYGFSHEVRSEARKVHDLFFDLLKIAFPNTDFREARGSLSFSGPAPPTSNAVPSQRRTVASQSKIKDKQTNEADTDAHKPIPQRESSKLGEDARMCVQIPLRETRQQGNGSTGNREQQQDDSPLHPGELVMCKKKRKDREKPRAGSSGPVSVPS</sequence>
<feature type="compositionally biased region" description="Basic and acidic residues" evidence="1">
    <location>
        <begin position="511"/>
        <end position="526"/>
    </location>
</feature>
<dbReference type="EMBL" id="CAMGYJ010000005">
    <property type="protein sequence ID" value="CAI0424888.1"/>
    <property type="molecule type" value="Genomic_DNA"/>
</dbReference>
<feature type="region of interest" description="Disordered" evidence="1">
    <location>
        <begin position="485"/>
        <end position="601"/>
    </location>
</feature>
<proteinExistence type="predicted"/>
<feature type="compositionally biased region" description="Polar residues" evidence="1">
    <location>
        <begin position="495"/>
        <end position="510"/>
    </location>
</feature>
<dbReference type="Proteomes" id="UP001154282">
    <property type="component" value="Unassembled WGS sequence"/>
</dbReference>